<dbReference type="Proteomes" id="UP001153269">
    <property type="component" value="Unassembled WGS sequence"/>
</dbReference>
<sequence length="207" mass="23084">MSHSSSNTALISDWMSGGVFRTEASESPAPPFCCADNPRAVRTERGRNEDEAKDIRNDSWTDSKINDPYTRSAGEQRCFLIRRPGPLRHLAAIHVNRKSCRFQWPINERPRRTTPSLTPSVPRAALHPENLILMGERVERKARANPRARAWLQFMSGAEPPLMGHGNLQAPLCAVNSAELIKANAEYTAAVVHQSLKHFSLAVNAPR</sequence>
<evidence type="ECO:0000256" key="1">
    <source>
        <dbReference type="SAM" id="MobiDB-lite"/>
    </source>
</evidence>
<feature type="compositionally biased region" description="Basic and acidic residues" evidence="1">
    <location>
        <begin position="39"/>
        <end position="65"/>
    </location>
</feature>
<dbReference type="EMBL" id="CADEAL010004243">
    <property type="protein sequence ID" value="CAB1455178.1"/>
    <property type="molecule type" value="Genomic_DNA"/>
</dbReference>
<name>A0A9N7VQ90_PLEPL</name>
<keyword evidence="3" id="KW-1185">Reference proteome</keyword>
<reference evidence="2" key="1">
    <citation type="submission" date="2020-03" db="EMBL/GenBank/DDBJ databases">
        <authorList>
            <person name="Weist P."/>
        </authorList>
    </citation>
    <scope>NUCLEOTIDE SEQUENCE</scope>
</reference>
<accession>A0A9N7VQ90</accession>
<proteinExistence type="predicted"/>
<feature type="region of interest" description="Disordered" evidence="1">
    <location>
        <begin position="23"/>
        <end position="67"/>
    </location>
</feature>
<gene>
    <name evidence="2" type="ORF">PLEPLA_LOCUS42949</name>
</gene>
<evidence type="ECO:0000313" key="3">
    <source>
        <dbReference type="Proteomes" id="UP001153269"/>
    </source>
</evidence>
<protein>
    <submittedName>
        <fullName evidence="2">Uncharacterized protein</fullName>
    </submittedName>
</protein>
<comment type="caution">
    <text evidence="2">The sequence shown here is derived from an EMBL/GenBank/DDBJ whole genome shotgun (WGS) entry which is preliminary data.</text>
</comment>
<organism evidence="2 3">
    <name type="scientific">Pleuronectes platessa</name>
    <name type="common">European plaice</name>
    <dbReference type="NCBI Taxonomy" id="8262"/>
    <lineage>
        <taxon>Eukaryota</taxon>
        <taxon>Metazoa</taxon>
        <taxon>Chordata</taxon>
        <taxon>Craniata</taxon>
        <taxon>Vertebrata</taxon>
        <taxon>Euteleostomi</taxon>
        <taxon>Actinopterygii</taxon>
        <taxon>Neopterygii</taxon>
        <taxon>Teleostei</taxon>
        <taxon>Neoteleostei</taxon>
        <taxon>Acanthomorphata</taxon>
        <taxon>Carangaria</taxon>
        <taxon>Pleuronectiformes</taxon>
        <taxon>Pleuronectoidei</taxon>
        <taxon>Pleuronectidae</taxon>
        <taxon>Pleuronectes</taxon>
    </lineage>
</organism>
<dbReference type="AlphaFoldDB" id="A0A9N7VQ90"/>
<evidence type="ECO:0000313" key="2">
    <source>
        <dbReference type="EMBL" id="CAB1455178.1"/>
    </source>
</evidence>